<dbReference type="InParanoid" id="A0A1X7T9C6"/>
<evidence type="ECO:0000256" key="3">
    <source>
        <dbReference type="PROSITE-ProRule" id="PRU00192"/>
    </source>
</evidence>
<proteinExistence type="predicted"/>
<feature type="domain" description="Death" evidence="5">
    <location>
        <begin position="32"/>
        <end position="101"/>
    </location>
</feature>
<dbReference type="PROSITE" id="PS50002">
    <property type="entry name" value="SH3"/>
    <property type="match status" value="1"/>
</dbReference>
<organism evidence="6">
    <name type="scientific">Amphimedon queenslandica</name>
    <name type="common">Sponge</name>
    <dbReference type="NCBI Taxonomy" id="400682"/>
    <lineage>
        <taxon>Eukaryota</taxon>
        <taxon>Metazoa</taxon>
        <taxon>Porifera</taxon>
        <taxon>Demospongiae</taxon>
        <taxon>Heteroscleromorpha</taxon>
        <taxon>Haplosclerida</taxon>
        <taxon>Niphatidae</taxon>
        <taxon>Amphimedon</taxon>
    </lineage>
</organism>
<dbReference type="Gene3D" id="3.80.10.10">
    <property type="entry name" value="Ribonuclease Inhibitor"/>
    <property type="match status" value="1"/>
</dbReference>
<dbReference type="SUPFAM" id="SSF47986">
    <property type="entry name" value="DEATH domain"/>
    <property type="match status" value="1"/>
</dbReference>
<evidence type="ECO:0008006" key="7">
    <source>
        <dbReference type="Google" id="ProtNLM"/>
    </source>
</evidence>
<dbReference type="SUPFAM" id="SSF52047">
    <property type="entry name" value="RNI-like"/>
    <property type="match status" value="1"/>
</dbReference>
<dbReference type="InterPro" id="IPR036028">
    <property type="entry name" value="SH3-like_dom_sf"/>
</dbReference>
<evidence type="ECO:0000259" key="5">
    <source>
        <dbReference type="PROSITE" id="PS50017"/>
    </source>
</evidence>
<dbReference type="Gene3D" id="1.10.533.10">
    <property type="entry name" value="Death Domain, Fas"/>
    <property type="match status" value="1"/>
</dbReference>
<name>A0A1X7T9C6_AMPQE</name>
<dbReference type="PANTHER" id="PTHR24111">
    <property type="entry name" value="LEUCINE-RICH REPEAT-CONTAINING PROTEIN 34"/>
    <property type="match status" value="1"/>
</dbReference>
<keyword evidence="1 3" id="KW-0728">SH3 domain</keyword>
<dbReference type="SUPFAM" id="SSF50044">
    <property type="entry name" value="SH3-domain"/>
    <property type="match status" value="1"/>
</dbReference>
<dbReference type="InterPro" id="IPR001452">
    <property type="entry name" value="SH3_domain"/>
</dbReference>
<accession>A0A1X7T9C6</accession>
<dbReference type="OrthoDB" id="120976at2759"/>
<dbReference type="InterPro" id="IPR000488">
    <property type="entry name" value="Death_dom"/>
</dbReference>
<dbReference type="InterPro" id="IPR011029">
    <property type="entry name" value="DEATH-like_dom_sf"/>
</dbReference>
<evidence type="ECO:0000313" key="6">
    <source>
        <dbReference type="EnsemblMetazoa" id="Aqu2.1.11153_001"/>
    </source>
</evidence>
<reference evidence="6" key="1">
    <citation type="submission" date="2017-05" db="UniProtKB">
        <authorList>
            <consortium name="EnsemblMetazoa"/>
        </authorList>
    </citation>
    <scope>IDENTIFICATION</scope>
</reference>
<keyword evidence="2" id="KW-0677">Repeat</keyword>
<evidence type="ECO:0000256" key="2">
    <source>
        <dbReference type="ARBA" id="ARBA00022737"/>
    </source>
</evidence>
<dbReference type="EnsemblMetazoa" id="Aqu2.1.11153_001">
    <property type="protein sequence ID" value="Aqu2.1.11153_001"/>
    <property type="gene ID" value="Aqu2.1.11153"/>
</dbReference>
<dbReference type="PANTHER" id="PTHR24111:SF0">
    <property type="entry name" value="LEUCINE-RICH REPEAT-CONTAINING PROTEIN"/>
    <property type="match status" value="1"/>
</dbReference>
<dbReference type="AlphaFoldDB" id="A0A1X7T9C6"/>
<dbReference type="GO" id="GO:0007165">
    <property type="term" value="P:signal transduction"/>
    <property type="evidence" value="ECO:0007669"/>
    <property type="project" value="InterPro"/>
</dbReference>
<evidence type="ECO:0000259" key="4">
    <source>
        <dbReference type="PROSITE" id="PS50002"/>
    </source>
</evidence>
<dbReference type="PROSITE" id="PS50017">
    <property type="entry name" value="DEATH_DOMAIN"/>
    <property type="match status" value="1"/>
</dbReference>
<sequence length="903" mass="103227">MAMASRRVFRLDIRHMKLVSDVLKESHFIDTDWFELGMGLNLPYPGLASIRARFTADPSQCLLECLSLWLTSANNRTWESLASALERMNQKPAATHIRETYDDPASQILQHYCDRISQVSLTDSCIQLLYTEGLITEDTQRKIERCGGSISDTLRELMIAVSDDHSKLRSLANILMELEETEPLAQDIIKDCDEIINRSVTKVRPVTSTVNQSTVSAGEFFFNAAHKPIFNEIRGSFGILRDELVPLITQSIPSAEKMKSFLQLSFPELSSELSNADSIEDIINIVVKNCQVNDISIIKTIVRRFKITEAKPLISEYEEEVKTVCGSLKDFLSQNKPEHFHACETIQFTLGWEPEEHSLDDIRNLLEEAFKELNKRIIIRSIHRGNSIIITCYGPHHLLAAILLEAQDNLTVLMKEFSLIRLTVGHYTVYDKRIKYKVMNNECLAEEIKLADGEEQELRTLLDYKEGSIFEQDKQLNIIKNRKEYIERTLQTPESKLKVKLLTRGKLMNKIFKSKKSETHYFRTSLLIKAGRVETLVEYKKEIELLQENISITSVQLLMSQKENIEKKDQCTQSLDAPTAESIYTARIDYHGKRSDHLLFSEGEQLKVSDKHRSFNWKGRSLMSGDEGIISSSCVYSMLDSLQLLEFILSVEEVSLPILQKIRNDSSSNDEKASLFLETINDDPIMISALRQDKEQHDKGVIGSVVWYSDSVSLISPSPVQCNEEISNISNNHKVIVLRYSSTNSTVSLLSSTKLHALNLRRLEIWYTPLTNDCIQYLYILLTNNETMHQLVIRSHSISDRGVTNICQALEHNSTLTSLDLTDNPLITSTSGHALSHLLLNNSSLVKLNLTETSLSTESILLILKSLMDNKKIWKLRLDYQHKNTCINTYPNYHLIQDRVDWW</sequence>
<dbReference type="Pfam" id="PF00531">
    <property type="entry name" value="Death"/>
    <property type="match status" value="1"/>
</dbReference>
<dbReference type="InterPro" id="IPR052201">
    <property type="entry name" value="LRR-containing_regulator"/>
</dbReference>
<dbReference type="InterPro" id="IPR032675">
    <property type="entry name" value="LRR_dom_sf"/>
</dbReference>
<evidence type="ECO:0000256" key="1">
    <source>
        <dbReference type="ARBA" id="ARBA00022443"/>
    </source>
</evidence>
<feature type="domain" description="SH3" evidence="4">
    <location>
        <begin position="579"/>
        <end position="640"/>
    </location>
</feature>
<dbReference type="Gene3D" id="2.30.30.40">
    <property type="entry name" value="SH3 Domains"/>
    <property type="match status" value="1"/>
</dbReference>
<protein>
    <recommendedName>
        <fullName evidence="7">SH3 domain-containing protein</fullName>
    </recommendedName>
</protein>